<reference evidence="3" key="1">
    <citation type="submission" date="2018-08" db="EMBL/GenBank/DDBJ databases">
        <title>A genome reference for cultivated species of the human gut microbiota.</title>
        <authorList>
            <person name="Zou Y."/>
            <person name="Xue W."/>
            <person name="Luo G."/>
        </authorList>
    </citation>
    <scope>NUCLEOTIDE SEQUENCE [LARGE SCALE GENOMIC DNA]</scope>
    <source>
        <strain evidence="3">TF05-5AC</strain>
    </source>
</reference>
<evidence type="ECO:0000313" key="4">
    <source>
        <dbReference type="Proteomes" id="UP000260812"/>
    </source>
</evidence>
<dbReference type="GeneID" id="97985622"/>
<dbReference type="GO" id="GO:0042392">
    <property type="term" value="F:sphingosine-1-phosphate phosphatase activity"/>
    <property type="evidence" value="ECO:0007669"/>
    <property type="project" value="TreeGrafter"/>
</dbReference>
<feature type="transmembrane region" description="Helical" evidence="1">
    <location>
        <begin position="136"/>
        <end position="157"/>
    </location>
</feature>
<dbReference type="Gene3D" id="1.20.144.10">
    <property type="entry name" value="Phosphatidic acid phosphatase type 2/haloperoxidase"/>
    <property type="match status" value="1"/>
</dbReference>
<dbReference type="RefSeq" id="WP_117543475.1">
    <property type="nucleotide sequence ID" value="NZ_JBKUNB010000007.1"/>
</dbReference>
<feature type="transmembrane region" description="Helical" evidence="1">
    <location>
        <begin position="193"/>
        <end position="212"/>
    </location>
</feature>
<dbReference type="Pfam" id="PF01569">
    <property type="entry name" value="PAP2"/>
    <property type="match status" value="1"/>
</dbReference>
<protein>
    <submittedName>
        <fullName evidence="3">PAP2 family protein</fullName>
    </submittedName>
</protein>
<organism evidence="3 4">
    <name type="scientific">Eisenbergiella massiliensis</name>
    <dbReference type="NCBI Taxonomy" id="1720294"/>
    <lineage>
        <taxon>Bacteria</taxon>
        <taxon>Bacillati</taxon>
        <taxon>Bacillota</taxon>
        <taxon>Clostridia</taxon>
        <taxon>Lachnospirales</taxon>
        <taxon>Lachnospiraceae</taxon>
        <taxon>Eisenbergiella</taxon>
    </lineage>
</organism>
<dbReference type="SMART" id="SM00014">
    <property type="entry name" value="acidPPc"/>
    <property type="match status" value="1"/>
</dbReference>
<evidence type="ECO:0000259" key="2">
    <source>
        <dbReference type="SMART" id="SM00014"/>
    </source>
</evidence>
<dbReference type="PANTHER" id="PTHR14969:SF13">
    <property type="entry name" value="AT30094P"/>
    <property type="match status" value="1"/>
</dbReference>
<dbReference type="InterPro" id="IPR000326">
    <property type="entry name" value="PAP2/HPO"/>
</dbReference>
<comment type="caution">
    <text evidence="3">The sequence shown here is derived from an EMBL/GenBank/DDBJ whole genome shotgun (WGS) entry which is preliminary data.</text>
</comment>
<feature type="transmembrane region" description="Helical" evidence="1">
    <location>
        <begin position="251"/>
        <end position="270"/>
    </location>
</feature>
<keyword evidence="1" id="KW-1133">Transmembrane helix</keyword>
<keyword evidence="4" id="KW-1185">Reference proteome</keyword>
<dbReference type="AlphaFoldDB" id="A0A3E3IDB5"/>
<feature type="transmembrane region" description="Helical" evidence="1">
    <location>
        <begin position="74"/>
        <end position="99"/>
    </location>
</feature>
<feature type="transmembrane region" description="Helical" evidence="1">
    <location>
        <begin position="40"/>
        <end position="62"/>
    </location>
</feature>
<accession>A0A3E3IDB5</accession>
<feature type="domain" description="Phosphatidic acid phosphatase type 2/haloperoxidase" evidence="2">
    <location>
        <begin position="141"/>
        <end position="266"/>
    </location>
</feature>
<feature type="transmembrane region" description="Helical" evidence="1">
    <location>
        <begin position="105"/>
        <end position="124"/>
    </location>
</feature>
<name>A0A3E3IDB5_9FIRM</name>
<evidence type="ECO:0000256" key="1">
    <source>
        <dbReference type="SAM" id="Phobius"/>
    </source>
</evidence>
<dbReference type="InterPro" id="IPR036938">
    <property type="entry name" value="PAP2/HPO_sf"/>
</dbReference>
<keyword evidence="1" id="KW-0812">Transmembrane</keyword>
<dbReference type="Proteomes" id="UP000260812">
    <property type="component" value="Unassembled WGS sequence"/>
</dbReference>
<dbReference type="CDD" id="cd01610">
    <property type="entry name" value="PAP2_like"/>
    <property type="match status" value="1"/>
</dbReference>
<evidence type="ECO:0000313" key="3">
    <source>
        <dbReference type="EMBL" id="RGE65058.1"/>
    </source>
</evidence>
<gene>
    <name evidence="3" type="ORF">DXC51_01665</name>
</gene>
<dbReference type="EMBL" id="QVLV01000001">
    <property type="protein sequence ID" value="RGE65058.1"/>
    <property type="molecule type" value="Genomic_DNA"/>
</dbReference>
<proteinExistence type="predicted"/>
<dbReference type="SUPFAM" id="SSF48317">
    <property type="entry name" value="Acid phosphatase/Vanadium-dependent haloperoxidase"/>
    <property type="match status" value="1"/>
</dbReference>
<keyword evidence="1" id="KW-0472">Membrane</keyword>
<dbReference type="PANTHER" id="PTHR14969">
    <property type="entry name" value="SPHINGOSINE-1-PHOSPHATE PHOSPHOHYDROLASE"/>
    <property type="match status" value="1"/>
</dbReference>
<feature type="transmembrane region" description="Helical" evidence="1">
    <location>
        <begin position="224"/>
        <end position="245"/>
    </location>
</feature>
<sequence>MNKKIFIVLTGILAILLLCGTFFDLQISQALYNPENLFAQFFYWFGQAPGMLLVSFGFMLILMARPKNIKWLSILLLLICGVCSFIYAALPLSIGTYYMGCGLSGRIAVLAVAVILYLLMLSGAKKIAEMNDPQTLIRIALTFILLYFVVGKILSFAKNLWGRPRFYSILDDFTRFSPWYRLLGNPLDDTFKSFPSGHASEGAMLIGIILLGKMVPALKKRSSLLYGIAFAWVLCVMTARIIAGAHFLSDVTVGTFITFLIFFLLSALLVKDRQAEKTEFGKEISQ</sequence>